<reference evidence="1" key="1">
    <citation type="submission" date="2020-08" db="EMBL/GenBank/DDBJ databases">
        <title>Genome public.</title>
        <authorList>
            <person name="Liu C."/>
            <person name="Sun Q."/>
        </authorList>
    </citation>
    <scope>NUCLEOTIDE SEQUENCE</scope>
    <source>
        <strain evidence="1">NSJ-33</strain>
    </source>
</reference>
<accession>A0A926I794</accession>
<dbReference type="RefSeq" id="WP_249294590.1">
    <property type="nucleotide sequence ID" value="NZ_JACRSV010000001.1"/>
</dbReference>
<evidence type="ECO:0000313" key="2">
    <source>
        <dbReference type="Proteomes" id="UP000610760"/>
    </source>
</evidence>
<keyword evidence="2" id="KW-1185">Reference proteome</keyword>
<dbReference type="Proteomes" id="UP000610760">
    <property type="component" value="Unassembled WGS sequence"/>
</dbReference>
<protein>
    <submittedName>
        <fullName evidence="1">Uncharacterized protein</fullName>
    </submittedName>
</protein>
<proteinExistence type="predicted"/>
<gene>
    <name evidence="1" type="ORF">H8710_06285</name>
</gene>
<dbReference type="EMBL" id="JACRSV010000001">
    <property type="protein sequence ID" value="MBC8559681.1"/>
    <property type="molecule type" value="Genomic_DNA"/>
</dbReference>
<organism evidence="1 2">
    <name type="scientific">Fumia xinanensis</name>
    <dbReference type="NCBI Taxonomy" id="2763659"/>
    <lineage>
        <taxon>Bacteria</taxon>
        <taxon>Bacillati</taxon>
        <taxon>Bacillota</taxon>
        <taxon>Clostridia</taxon>
        <taxon>Eubacteriales</taxon>
        <taxon>Oscillospiraceae</taxon>
        <taxon>Fumia</taxon>
    </lineage>
</organism>
<comment type="caution">
    <text evidence="1">The sequence shown here is derived from an EMBL/GenBank/DDBJ whole genome shotgun (WGS) entry which is preliminary data.</text>
</comment>
<evidence type="ECO:0000313" key="1">
    <source>
        <dbReference type="EMBL" id="MBC8559681.1"/>
    </source>
</evidence>
<sequence length="168" mass="19201">MKKAALIKGGVGGKGYEGLYTAQQSNFQQLAHSGSYAPIMNMQAVSEIAAEYFMQNSDPGGSLGDILSLYIDDVDLTDIEKLQVVKEVVQKSEFNYLVVDSKYHLEDTFIRLIRKELDDNQYKNKYTYSSSKMETELYNTVIVDYLQIVLHINENSGFYRKCFDPYLE</sequence>
<name>A0A926I794_9FIRM</name>
<dbReference type="AlphaFoldDB" id="A0A926I794"/>